<dbReference type="CDD" id="cd19607">
    <property type="entry name" value="GTA_TIM-barrel-like"/>
    <property type="match status" value="1"/>
</dbReference>
<evidence type="ECO:0000259" key="2">
    <source>
        <dbReference type="Pfam" id="PF13547"/>
    </source>
</evidence>
<evidence type="ECO:0000313" key="6">
    <source>
        <dbReference type="Proteomes" id="UP001597176"/>
    </source>
</evidence>
<evidence type="ECO:0000259" key="3">
    <source>
        <dbReference type="Pfam" id="PF13550"/>
    </source>
</evidence>
<keyword evidence="6" id="KW-1185">Reference proteome</keyword>
<protein>
    <submittedName>
        <fullName evidence="5">Glycoside hydrolase/phage tail family protein</fullName>
    </submittedName>
</protein>
<keyword evidence="5" id="KW-0378">Hydrolase</keyword>
<evidence type="ECO:0000256" key="1">
    <source>
        <dbReference type="SAM" id="MobiDB-lite"/>
    </source>
</evidence>
<organism evidence="5 6">
    <name type="scientific">Methylobacterium marchantiae</name>
    <dbReference type="NCBI Taxonomy" id="600331"/>
    <lineage>
        <taxon>Bacteria</taxon>
        <taxon>Pseudomonadati</taxon>
        <taxon>Pseudomonadota</taxon>
        <taxon>Alphaproteobacteria</taxon>
        <taxon>Hyphomicrobiales</taxon>
        <taxon>Methylobacteriaceae</taxon>
        <taxon>Methylobacterium</taxon>
    </lineage>
</organism>
<accession>A0ABW3WWQ5</accession>
<dbReference type="InterPro" id="IPR025195">
    <property type="entry name" value="GTA_TIM_dom"/>
</dbReference>
<dbReference type="Gene3D" id="3.20.20.80">
    <property type="entry name" value="Glycosidases"/>
    <property type="match status" value="1"/>
</dbReference>
<reference evidence="6" key="1">
    <citation type="journal article" date="2019" name="Int. J. Syst. Evol. Microbiol.">
        <title>The Global Catalogue of Microorganisms (GCM) 10K type strain sequencing project: providing services to taxonomists for standard genome sequencing and annotation.</title>
        <authorList>
            <consortium name="The Broad Institute Genomics Platform"/>
            <consortium name="The Broad Institute Genome Sequencing Center for Infectious Disease"/>
            <person name="Wu L."/>
            <person name="Ma J."/>
        </authorList>
    </citation>
    <scope>NUCLEOTIDE SEQUENCE [LARGE SCALE GENOMIC DNA]</scope>
    <source>
        <strain evidence="6">CCUG 56108</strain>
    </source>
</reference>
<gene>
    <name evidence="5" type="ORF">ACFQ4G_09410</name>
</gene>
<dbReference type="GO" id="GO:0016787">
    <property type="term" value="F:hydrolase activity"/>
    <property type="evidence" value="ECO:0007669"/>
    <property type="project" value="UniProtKB-KW"/>
</dbReference>
<dbReference type="SUPFAM" id="SSF51445">
    <property type="entry name" value="(Trans)glycosidases"/>
    <property type="match status" value="1"/>
</dbReference>
<proteinExistence type="predicted"/>
<dbReference type="InterPro" id="IPR056490">
    <property type="entry name" value="Rcc01698_C"/>
</dbReference>
<feature type="region of interest" description="Disordered" evidence="1">
    <location>
        <begin position="962"/>
        <end position="983"/>
    </location>
</feature>
<dbReference type="RefSeq" id="WP_238206662.1">
    <property type="nucleotide sequence ID" value="NZ_JBHTND010000010.1"/>
</dbReference>
<evidence type="ECO:0000313" key="5">
    <source>
        <dbReference type="EMBL" id="MFD1301799.1"/>
    </source>
</evidence>
<dbReference type="Proteomes" id="UP001597176">
    <property type="component" value="Unassembled WGS sequence"/>
</dbReference>
<dbReference type="Pfam" id="PF23666">
    <property type="entry name" value="Rcc01698_C"/>
    <property type="match status" value="1"/>
</dbReference>
<sequence length="1302" mass="138558">MATLILQTAGAALGTALGGPIGGAVLSTLGAMAGGAIDSALFGSRAGPRFVEGPRLTDIAGLASTEGEPIKRVYGRARVGGTLIWATRPLEVANTSVQRAASGGKGGSGQKTVTTTYAYFVDLAVGLCAGEVAHIRRVWADGREIDLTTLNVRLHRGGADQAPDPLIVAKEGADRAPAYRGLAYVVFERLALADFGNRVPQLAFEVIRPVEGLAGMIRAVCLIPGSTEFGLDPRTVTEDAGFGTTRAANRFQFQGASDVTASLDALQALCPRLTRVSVVASWFGSDLRAGQCTVTPKVDQPKKTTLGDTWSVAGLTRDRVETVSTAPAGGAAYGGTPSDTGLGRLVAELRRRGLEVVLYPFVMMDVPAGNTLPDPRDAGASRQPPYPWRGRITCMPAPGQPGSPDGTAAAAAQIAAFFEGPDGYRRFLLHYADLAAGWAAEGHPLSGFIIGSEFPSLTRVRGGDGRYPAVEAFRSLAQEVRARLGAGVALVYAADWTEYGAHVRDGGATVRFPLDALFADPAIAAVGIDYYPPISDWRDGASHADLAETDSLYDTAYLKRRLGAGEAFDWYYAGDAERRAQVRTPITDGAAAKPWIYRAKDLVSWWSNPHRERDDGIETGTTAWIPRSKPIWLTEIGVPAVDRGTNGPNVFPDPKSSENAAPPFSGNFRDDLIQARGLTAILTRFDNALPGHEPAHNPVSPLYGGPMVAPSSIFVWCWDARPFPAFPDFDTVWADAENWSLGHWITGRIEGLELDRLIRAILADLGIAAPARIIADAWLDGYVIDRPMSARAALEPLAQVYGLDVSAVGGRLDILGPRRENPVALASGDLVLAERSQAPLSLVRAEESELPRALTLAFCDGESADYRTATASAIRPTGLRRRESRADAPIVTRRESAESLAEALLDSAIAGRDSATFRLSPRRIDLSPGDLLSLPGARQPHRIVRIADSAGGRRVETRAVPVHGSRPGASRGRDDRGYRPPPSMAGRPFACVLDLPVDRGSPTILQYLAVSADPWPGEAAIWRSAGTDGPLGLHRIVDYPACLGETLGLLPPGPLWRFDRGTRLDVRLRHAGALSSIEESAVLAGGNLFALRDADGAVEIIGAASAELIGPGTYRLGRLLRGLMGSEDLAARENPAGCLVVRLDDGAVVPLVDRLDEAGRPFRYRIGPAARDPGDQSYLELQASAGLLPLLPLSPVHLAARREAGGIRLSWLRRARRDADGWEAADIPQDEAGETYLVEIHGPGGAILRSVRTSEPALLYAADDEAADFGTRRTLIEVSVAQVGTVAGRGPSRRTILPVRFA</sequence>
<feature type="domain" description="Tip attachment protein J" evidence="3">
    <location>
        <begin position="785"/>
        <end position="946"/>
    </location>
</feature>
<comment type="caution">
    <text evidence="5">The sequence shown here is derived from an EMBL/GenBank/DDBJ whole genome shotgun (WGS) entry which is preliminary data.</text>
</comment>
<dbReference type="InterPro" id="IPR032876">
    <property type="entry name" value="J_dom"/>
</dbReference>
<feature type="domain" description="GTA TIM-barrel-like" evidence="2">
    <location>
        <begin position="423"/>
        <end position="727"/>
    </location>
</feature>
<dbReference type="Pfam" id="PF13550">
    <property type="entry name" value="Phage-tail_3"/>
    <property type="match status" value="1"/>
</dbReference>
<feature type="domain" description="Rcc01698-like C-terminal" evidence="4">
    <location>
        <begin position="1041"/>
        <end position="1140"/>
    </location>
</feature>
<dbReference type="InterPro" id="IPR017853">
    <property type="entry name" value="GH"/>
</dbReference>
<evidence type="ECO:0000259" key="4">
    <source>
        <dbReference type="Pfam" id="PF23666"/>
    </source>
</evidence>
<name>A0ABW3WWQ5_9HYPH</name>
<dbReference type="Pfam" id="PF13547">
    <property type="entry name" value="GTA_TIM"/>
    <property type="match status" value="1"/>
</dbReference>
<dbReference type="EMBL" id="JBHTND010000010">
    <property type="protein sequence ID" value="MFD1301799.1"/>
    <property type="molecule type" value="Genomic_DNA"/>
</dbReference>